<dbReference type="Gene3D" id="3.40.50.850">
    <property type="entry name" value="Isochorismatase-like"/>
    <property type="match status" value="1"/>
</dbReference>
<gene>
    <name evidence="3" type="ORF">ACG00Y_03190</name>
</gene>
<comment type="caution">
    <text evidence="3">The sequence shown here is derived from an EMBL/GenBank/DDBJ whole genome shotgun (WGS) entry which is preliminary data.</text>
</comment>
<evidence type="ECO:0000256" key="1">
    <source>
        <dbReference type="ARBA" id="ARBA00022801"/>
    </source>
</evidence>
<accession>A0ABW7EX13</accession>
<dbReference type="Proteomes" id="UP001606210">
    <property type="component" value="Unassembled WGS sequence"/>
</dbReference>
<dbReference type="EMBL" id="JBIGHV010000001">
    <property type="protein sequence ID" value="MFG6428898.1"/>
    <property type="molecule type" value="Genomic_DNA"/>
</dbReference>
<evidence type="ECO:0000313" key="4">
    <source>
        <dbReference type="Proteomes" id="UP001606210"/>
    </source>
</evidence>
<keyword evidence="4" id="KW-1185">Reference proteome</keyword>
<dbReference type="Pfam" id="PF00857">
    <property type="entry name" value="Isochorismatase"/>
    <property type="match status" value="1"/>
</dbReference>
<keyword evidence="1" id="KW-0378">Hydrolase</keyword>
<evidence type="ECO:0000259" key="2">
    <source>
        <dbReference type="Pfam" id="PF00857"/>
    </source>
</evidence>
<organism evidence="3 4">
    <name type="scientific">Pelomonas parva</name>
    <dbReference type="NCBI Taxonomy" id="3299032"/>
    <lineage>
        <taxon>Bacteria</taxon>
        <taxon>Pseudomonadati</taxon>
        <taxon>Pseudomonadota</taxon>
        <taxon>Betaproteobacteria</taxon>
        <taxon>Burkholderiales</taxon>
        <taxon>Sphaerotilaceae</taxon>
        <taxon>Roseateles</taxon>
    </lineage>
</organism>
<name>A0ABW7EX13_9BURK</name>
<dbReference type="RefSeq" id="WP_394475896.1">
    <property type="nucleotide sequence ID" value="NZ_JBIGHV010000001.1"/>
</dbReference>
<feature type="domain" description="Isochorismatase-like" evidence="2">
    <location>
        <begin position="25"/>
        <end position="198"/>
    </location>
</feature>
<dbReference type="InterPro" id="IPR050272">
    <property type="entry name" value="Isochorismatase-like_hydrls"/>
</dbReference>
<dbReference type="PANTHER" id="PTHR43540:SF1">
    <property type="entry name" value="ISOCHORISMATASE HYDROLASE"/>
    <property type="match status" value="1"/>
</dbReference>
<dbReference type="SUPFAM" id="SSF52499">
    <property type="entry name" value="Isochorismatase-like hydrolases"/>
    <property type="match status" value="1"/>
</dbReference>
<dbReference type="InterPro" id="IPR036380">
    <property type="entry name" value="Isochorismatase-like_sf"/>
</dbReference>
<reference evidence="3 4" key="1">
    <citation type="submission" date="2024-08" db="EMBL/GenBank/DDBJ databases">
        <authorList>
            <person name="Lu H."/>
        </authorList>
    </citation>
    <scope>NUCLEOTIDE SEQUENCE [LARGE SCALE GENOMIC DNA]</scope>
    <source>
        <strain evidence="3 4">LYH14W</strain>
    </source>
</reference>
<dbReference type="PANTHER" id="PTHR43540">
    <property type="entry name" value="PEROXYUREIDOACRYLATE/UREIDOACRYLATE AMIDOHYDROLASE-RELATED"/>
    <property type="match status" value="1"/>
</dbReference>
<sequence>MTASLQDDYQRAGFGGTLAFGQRPALLVIDVVQAYVQPDSPLFAQGFVDALAPNVRLIEAARAAGVPVVFTNVVYGAEGRDGGLFYRKVPALRCFLKGSPLGAFPAGIVPRVDEVVVSKQYASAFCGTSLAATLVAMGIDTVLVTGYSTSGCVRATTLDALQHGFAPFVVPEACGERDPRPQEANLFDLQAKYAEVIGEARAVALMAACSAAR</sequence>
<protein>
    <submittedName>
        <fullName evidence="3">Isochorismatase family protein</fullName>
    </submittedName>
</protein>
<proteinExistence type="predicted"/>
<evidence type="ECO:0000313" key="3">
    <source>
        <dbReference type="EMBL" id="MFG6428898.1"/>
    </source>
</evidence>
<dbReference type="InterPro" id="IPR000868">
    <property type="entry name" value="Isochorismatase-like_dom"/>
</dbReference>